<protein>
    <submittedName>
        <fullName evidence="2">Uncharacterized protein</fullName>
    </submittedName>
</protein>
<evidence type="ECO:0000313" key="2">
    <source>
        <dbReference type="EMBL" id="QHT89937.1"/>
    </source>
</evidence>
<keyword evidence="1" id="KW-1133">Transmembrane helix</keyword>
<dbReference type="AlphaFoldDB" id="A0A6C0IC33"/>
<keyword evidence="1" id="KW-0472">Membrane</keyword>
<dbReference type="EMBL" id="MN740152">
    <property type="protein sequence ID" value="QHT89937.1"/>
    <property type="molecule type" value="Genomic_DNA"/>
</dbReference>
<reference evidence="2" key="1">
    <citation type="journal article" date="2020" name="Nature">
        <title>Giant virus diversity and host interactions through global metagenomics.</title>
        <authorList>
            <person name="Schulz F."/>
            <person name="Roux S."/>
            <person name="Paez-Espino D."/>
            <person name="Jungbluth S."/>
            <person name="Walsh D.A."/>
            <person name="Denef V.J."/>
            <person name="McMahon K.D."/>
            <person name="Konstantinidis K.T."/>
            <person name="Eloe-Fadrosh E.A."/>
            <person name="Kyrpides N.C."/>
            <person name="Woyke T."/>
        </authorList>
    </citation>
    <scope>NUCLEOTIDE SEQUENCE</scope>
    <source>
        <strain evidence="2">GVMAG-M-3300023184-62</strain>
    </source>
</reference>
<accession>A0A6C0IC33</accession>
<proteinExistence type="predicted"/>
<feature type="transmembrane region" description="Helical" evidence="1">
    <location>
        <begin position="40"/>
        <end position="61"/>
    </location>
</feature>
<sequence length="121" mass="12961">MESSVKEYVGNVYNAVAGVKPKEKEPFATSAATPTSNMPLGGAIIILILFLLLWFLGNYGAARLSYCYNISIGNSTGTATAWSILSFCFSGLYYPIYGLFLNPLCSKTGNSAAVLTGGRRR</sequence>
<feature type="transmembrane region" description="Helical" evidence="1">
    <location>
        <begin position="81"/>
        <end position="101"/>
    </location>
</feature>
<keyword evidence="1" id="KW-0812">Transmembrane</keyword>
<organism evidence="2">
    <name type="scientific">viral metagenome</name>
    <dbReference type="NCBI Taxonomy" id="1070528"/>
    <lineage>
        <taxon>unclassified sequences</taxon>
        <taxon>metagenomes</taxon>
        <taxon>organismal metagenomes</taxon>
    </lineage>
</organism>
<name>A0A6C0IC33_9ZZZZ</name>
<evidence type="ECO:0000256" key="1">
    <source>
        <dbReference type="SAM" id="Phobius"/>
    </source>
</evidence>